<dbReference type="PANTHER" id="PTHR47129">
    <property type="entry name" value="QUINONE OXIDOREDUCTASE 2"/>
    <property type="match status" value="1"/>
</dbReference>
<proteinExistence type="predicted"/>
<dbReference type="SUPFAM" id="SSF51735">
    <property type="entry name" value="NAD(P)-binding Rossmann-fold domains"/>
    <property type="match status" value="1"/>
</dbReference>
<dbReference type="Pfam" id="PF05368">
    <property type="entry name" value="NmrA"/>
    <property type="match status" value="1"/>
</dbReference>
<reference evidence="2 3" key="1">
    <citation type="journal article" date="2014" name="PLoS ONE">
        <title>The first complete genome sequence of the class fimbriimonadia in the phylum armatimonadetes.</title>
        <authorList>
            <person name="Hu Z.Y."/>
            <person name="Wang Y.Z."/>
            <person name="Im W.T."/>
            <person name="Wang S.Y."/>
            <person name="Zhao G.P."/>
            <person name="Zheng H.J."/>
            <person name="Quan Z.X."/>
        </authorList>
    </citation>
    <scope>NUCLEOTIDE SEQUENCE [LARGE SCALE GENOMIC DNA]</scope>
    <source>
        <strain evidence="2">Gsoil 348</strain>
    </source>
</reference>
<dbReference type="PANTHER" id="PTHR47129:SF1">
    <property type="entry name" value="NMRA-LIKE DOMAIN-CONTAINING PROTEIN"/>
    <property type="match status" value="1"/>
</dbReference>
<dbReference type="eggNOG" id="COG0702">
    <property type="taxonomic scope" value="Bacteria"/>
</dbReference>
<feature type="domain" description="NmrA-like" evidence="1">
    <location>
        <begin position="17"/>
        <end position="220"/>
    </location>
</feature>
<dbReference type="CDD" id="cd05269">
    <property type="entry name" value="TMR_SDR_a"/>
    <property type="match status" value="1"/>
</dbReference>
<dbReference type="STRING" id="661478.OP10G_1092"/>
<evidence type="ECO:0000259" key="1">
    <source>
        <dbReference type="Pfam" id="PF05368"/>
    </source>
</evidence>
<evidence type="ECO:0000313" key="2">
    <source>
        <dbReference type="EMBL" id="AIE84460.1"/>
    </source>
</evidence>
<protein>
    <submittedName>
        <fullName evidence="2">NADPH:quinone oxidoreductase 2</fullName>
    </submittedName>
</protein>
<dbReference type="AlphaFoldDB" id="A0A068NNX9"/>
<dbReference type="EMBL" id="CP007139">
    <property type="protein sequence ID" value="AIE84460.1"/>
    <property type="molecule type" value="Genomic_DNA"/>
</dbReference>
<evidence type="ECO:0000313" key="3">
    <source>
        <dbReference type="Proteomes" id="UP000027982"/>
    </source>
</evidence>
<dbReference type="KEGG" id="fgi:OP10G_1092"/>
<dbReference type="Proteomes" id="UP000027982">
    <property type="component" value="Chromosome"/>
</dbReference>
<dbReference type="InterPro" id="IPR036291">
    <property type="entry name" value="NAD(P)-bd_dom_sf"/>
</dbReference>
<dbReference type="HOGENOM" id="CLU_007383_10_4_0"/>
<keyword evidence="3" id="KW-1185">Reference proteome</keyword>
<dbReference type="InterPro" id="IPR008030">
    <property type="entry name" value="NmrA-like"/>
</dbReference>
<accession>A0A068NNX9</accession>
<dbReference type="Gene3D" id="3.90.25.10">
    <property type="entry name" value="UDP-galactose 4-epimerase, domain 1"/>
    <property type="match status" value="1"/>
</dbReference>
<gene>
    <name evidence="2" type="ORF">OP10G_1092</name>
</gene>
<dbReference type="InterPro" id="IPR052718">
    <property type="entry name" value="NmrA-type_oxidoreductase"/>
</dbReference>
<organism evidence="2 3">
    <name type="scientific">Fimbriimonas ginsengisoli Gsoil 348</name>
    <dbReference type="NCBI Taxonomy" id="661478"/>
    <lineage>
        <taxon>Bacteria</taxon>
        <taxon>Bacillati</taxon>
        <taxon>Armatimonadota</taxon>
        <taxon>Fimbriimonadia</taxon>
        <taxon>Fimbriimonadales</taxon>
        <taxon>Fimbriimonadaceae</taxon>
        <taxon>Fimbriimonas</taxon>
    </lineage>
</organism>
<dbReference type="Gene3D" id="3.40.50.720">
    <property type="entry name" value="NAD(P)-binding Rossmann-like Domain"/>
    <property type="match status" value="1"/>
</dbReference>
<sequence>MPASDLVALARTPSKAEGLGVNVRKADFDRPETLGPALGGVDTLLFISASEVGKRLAQHRNVIEAAKQAGVKWIIYTSLLRADASSLSLAEEHFGTEEALRASGIPITILRNGWYTENYTDQIPGALAAGALIGSAGNGRISGASRPDYADAAVAVALGTGHEGRTYELAGDGSFTLNELAAEVSRQTGRTIPYKDLPLEEYAAALASFGLPDGLAHAIASWDVGASQGALFDEGHQLSNLIGRPTTPMAVTVAETLKSLP</sequence>
<name>A0A068NNX9_FIMGI</name>